<dbReference type="OrthoDB" id="272549at2759"/>
<dbReference type="SUPFAM" id="SSF52047">
    <property type="entry name" value="RNI-like"/>
    <property type="match status" value="1"/>
</dbReference>
<dbReference type="PANTHER" id="PTHR24111:SF4">
    <property type="entry name" value="LEUCINE-RICH REPEAT-CONTAINING PROTEIN 34"/>
    <property type="match status" value="1"/>
</dbReference>
<reference evidence="2" key="1">
    <citation type="thesis" date="2021" institute="BYU ScholarsArchive" country="Provo, UT, USA">
        <title>Applications of and Algorithms for Genome Assembly and Genomic Analyses with an Emphasis on Marine Teleosts.</title>
        <authorList>
            <person name="Pickett B.D."/>
        </authorList>
    </citation>
    <scope>NUCLEOTIDE SEQUENCE</scope>
    <source>
        <strain evidence="2">HI-2016</strain>
    </source>
</reference>
<protein>
    <recommendedName>
        <fullName evidence="4">Leucine rich repeat containing 34</fullName>
    </recommendedName>
</protein>
<dbReference type="InterPro" id="IPR001611">
    <property type="entry name" value="Leu-rich_rpt"/>
</dbReference>
<dbReference type="AlphaFoldDB" id="A0A8T2NLI2"/>
<name>A0A8T2NLI2_9TELE</name>
<evidence type="ECO:0000313" key="3">
    <source>
        <dbReference type="Proteomes" id="UP000824540"/>
    </source>
</evidence>
<dbReference type="InterPro" id="IPR052201">
    <property type="entry name" value="LRR-containing_regulator"/>
</dbReference>
<keyword evidence="1" id="KW-0677">Repeat</keyword>
<dbReference type="Proteomes" id="UP000824540">
    <property type="component" value="Unassembled WGS sequence"/>
</dbReference>
<accession>A0A8T2NLI2</accession>
<dbReference type="InterPro" id="IPR032675">
    <property type="entry name" value="LRR_dom_sf"/>
</dbReference>
<evidence type="ECO:0008006" key="4">
    <source>
        <dbReference type="Google" id="ProtNLM"/>
    </source>
</evidence>
<evidence type="ECO:0000313" key="2">
    <source>
        <dbReference type="EMBL" id="KAG9340080.1"/>
    </source>
</evidence>
<gene>
    <name evidence="2" type="ORF">JZ751_022000</name>
</gene>
<comment type="caution">
    <text evidence="2">The sequence shown here is derived from an EMBL/GenBank/DDBJ whole genome shotgun (WGS) entry which is preliminary data.</text>
</comment>
<proteinExistence type="predicted"/>
<dbReference type="Gene3D" id="3.80.10.10">
    <property type="entry name" value="Ribonuclease Inhibitor"/>
    <property type="match status" value="2"/>
</dbReference>
<dbReference type="SMART" id="SM00368">
    <property type="entry name" value="LRR_RI"/>
    <property type="match status" value="9"/>
</dbReference>
<dbReference type="Pfam" id="PF13516">
    <property type="entry name" value="LRR_6"/>
    <property type="match status" value="8"/>
</dbReference>
<dbReference type="EMBL" id="JAFBMS010000046">
    <property type="protein sequence ID" value="KAG9340080.1"/>
    <property type="molecule type" value="Genomic_DNA"/>
</dbReference>
<feature type="non-terminal residue" evidence="2">
    <location>
        <position position="366"/>
    </location>
</feature>
<sequence>RICIFSQQNPYFTKSKSVLGSLLLFKVFLFVVLDLRYNKITDEGANHLAELLQENVALESLNLMGNDITAEGAKFLGRCLHMNKTLKTLRLTGNKIGNRGAMHLASMLQMNSSLEALDISDCDLVTQSLIAFAIVLCSNKSIRAIDLGRPLLFSHQEETTLHLCRALKVNQHLQELHLGKHGITDTGVERLCEALRENETLRYLDLRCNSIARDGARYLADLLKQNSTLEILDLSWNRIEDEGAAHLSQAIALHNSSLRALSIPSNSIGSAGLVLLAKAMDVNSSLSHIYIWGNKLEEPACVAFADLIKSGRLSEGCTDVSPYEVDGRVYLAEVFHGLRRHYYWTPSFGQDGDPNCNSALALIASS</sequence>
<evidence type="ECO:0000256" key="1">
    <source>
        <dbReference type="ARBA" id="ARBA00022737"/>
    </source>
</evidence>
<keyword evidence="3" id="KW-1185">Reference proteome</keyword>
<dbReference type="PANTHER" id="PTHR24111">
    <property type="entry name" value="LEUCINE-RICH REPEAT-CONTAINING PROTEIN 34"/>
    <property type="match status" value="1"/>
</dbReference>
<organism evidence="2 3">
    <name type="scientific">Albula glossodonta</name>
    <name type="common">roundjaw bonefish</name>
    <dbReference type="NCBI Taxonomy" id="121402"/>
    <lineage>
        <taxon>Eukaryota</taxon>
        <taxon>Metazoa</taxon>
        <taxon>Chordata</taxon>
        <taxon>Craniata</taxon>
        <taxon>Vertebrata</taxon>
        <taxon>Euteleostomi</taxon>
        <taxon>Actinopterygii</taxon>
        <taxon>Neopterygii</taxon>
        <taxon>Teleostei</taxon>
        <taxon>Albuliformes</taxon>
        <taxon>Albulidae</taxon>
        <taxon>Albula</taxon>
    </lineage>
</organism>